<dbReference type="Pfam" id="PF08241">
    <property type="entry name" value="Methyltransf_11"/>
    <property type="match status" value="1"/>
</dbReference>
<dbReference type="InterPro" id="IPR050508">
    <property type="entry name" value="Methyltransf_Superfamily"/>
</dbReference>
<dbReference type="CDD" id="cd02440">
    <property type="entry name" value="AdoMet_MTases"/>
    <property type="match status" value="1"/>
</dbReference>
<dbReference type="InterPro" id="IPR013216">
    <property type="entry name" value="Methyltransf_11"/>
</dbReference>
<comment type="caution">
    <text evidence="2">The sequence shown here is derived from an EMBL/GenBank/DDBJ whole genome shotgun (WGS) entry which is preliminary data.</text>
</comment>
<proteinExistence type="predicted"/>
<evidence type="ECO:0000313" key="3">
    <source>
        <dbReference type="Proteomes" id="UP000824469"/>
    </source>
</evidence>
<evidence type="ECO:0000313" key="2">
    <source>
        <dbReference type="EMBL" id="KAH9325935.1"/>
    </source>
</evidence>
<gene>
    <name evidence="2" type="ORF">KI387_006113</name>
</gene>
<dbReference type="PANTHER" id="PTHR42912:SF80">
    <property type="entry name" value="METHYLTRANSFERASE DOMAIN-CONTAINING PROTEIN"/>
    <property type="match status" value="1"/>
</dbReference>
<dbReference type="AlphaFoldDB" id="A0AA38GSJ1"/>
<dbReference type="PANTHER" id="PTHR42912">
    <property type="entry name" value="METHYLTRANSFERASE"/>
    <property type="match status" value="1"/>
</dbReference>
<organism evidence="2 3">
    <name type="scientific">Taxus chinensis</name>
    <name type="common">Chinese yew</name>
    <name type="synonym">Taxus wallichiana var. chinensis</name>
    <dbReference type="NCBI Taxonomy" id="29808"/>
    <lineage>
        <taxon>Eukaryota</taxon>
        <taxon>Viridiplantae</taxon>
        <taxon>Streptophyta</taxon>
        <taxon>Embryophyta</taxon>
        <taxon>Tracheophyta</taxon>
        <taxon>Spermatophyta</taxon>
        <taxon>Pinopsida</taxon>
        <taxon>Pinidae</taxon>
        <taxon>Conifers II</taxon>
        <taxon>Cupressales</taxon>
        <taxon>Taxaceae</taxon>
        <taxon>Taxus</taxon>
    </lineage>
</organism>
<dbReference type="InterPro" id="IPR029063">
    <property type="entry name" value="SAM-dependent_MTases_sf"/>
</dbReference>
<feature type="domain" description="Methyltransferase type 11" evidence="1">
    <location>
        <begin position="218"/>
        <end position="319"/>
    </location>
</feature>
<dbReference type="SUPFAM" id="SSF53335">
    <property type="entry name" value="S-adenosyl-L-methionine-dependent methyltransferases"/>
    <property type="match status" value="1"/>
</dbReference>
<dbReference type="Proteomes" id="UP000824469">
    <property type="component" value="Unassembled WGS sequence"/>
</dbReference>
<name>A0AA38GSJ1_TAXCH</name>
<protein>
    <recommendedName>
        <fullName evidence="1">Methyltransferase type 11 domain-containing protein</fullName>
    </recommendedName>
</protein>
<sequence length="387" mass="42948">MKAKSTPSSQLSMASITTQFMGANIRGLCQSPATPTTLKNFQQTRRRKILLVQATSSARANNSLSFCEGERERPHWTGDTPASRFVATLTTIPPLYNLMKFGARQVLISTAEKNGIAWREMAREILASEVYKEKEDIENPSVIYPDYYLKPFHAYKQGNLSWEAAAEVEAATMSMCRRAIPSAASLEEATQIVRGNWLQAIEDHHIQNSGGLAITDILDVGCSVGVSTRFLADKFPCADVMGLDLSPYFLAVAEYKEKLRPSREKPIKWIHANGEETGLPSALFDIISLAFVIHECPQCAIRGLLKEAYRLLRPGGTVALTDNSPKSKIIQNLSPVLFTLMKSTEPHLDEYFLLNLEDAMQEIGFVNVQSILTDPRHRTVTASVPTL</sequence>
<keyword evidence="3" id="KW-1185">Reference proteome</keyword>
<dbReference type="OMA" id="GCSVGMS"/>
<reference evidence="2 3" key="1">
    <citation type="journal article" date="2021" name="Nat. Plants">
        <title>The Taxus genome provides insights into paclitaxel biosynthesis.</title>
        <authorList>
            <person name="Xiong X."/>
            <person name="Gou J."/>
            <person name="Liao Q."/>
            <person name="Li Y."/>
            <person name="Zhou Q."/>
            <person name="Bi G."/>
            <person name="Li C."/>
            <person name="Du R."/>
            <person name="Wang X."/>
            <person name="Sun T."/>
            <person name="Guo L."/>
            <person name="Liang H."/>
            <person name="Lu P."/>
            <person name="Wu Y."/>
            <person name="Zhang Z."/>
            <person name="Ro D.K."/>
            <person name="Shang Y."/>
            <person name="Huang S."/>
            <person name="Yan J."/>
        </authorList>
    </citation>
    <scope>NUCLEOTIDE SEQUENCE [LARGE SCALE GENOMIC DNA]</scope>
    <source>
        <strain evidence="2">Ta-2019</strain>
    </source>
</reference>
<dbReference type="Gene3D" id="3.40.50.150">
    <property type="entry name" value="Vaccinia Virus protein VP39"/>
    <property type="match status" value="1"/>
</dbReference>
<accession>A0AA38GSJ1</accession>
<dbReference type="GO" id="GO:0008757">
    <property type="term" value="F:S-adenosylmethionine-dependent methyltransferase activity"/>
    <property type="evidence" value="ECO:0007669"/>
    <property type="project" value="InterPro"/>
</dbReference>
<evidence type="ECO:0000259" key="1">
    <source>
        <dbReference type="Pfam" id="PF08241"/>
    </source>
</evidence>
<dbReference type="EMBL" id="JAHRHJ020000002">
    <property type="protein sequence ID" value="KAH9325935.1"/>
    <property type="molecule type" value="Genomic_DNA"/>
</dbReference>